<dbReference type="PATRIC" id="fig|565050.3.peg.2076"/>
<keyword evidence="2" id="KW-1185">Reference proteome</keyword>
<sequence>MMRLGWLIALIVAGLWPDDSARAQDWRSQTDCAAVERAAEGGDTSFYVDLAICHIRGEGREPDVAKGLVWLRKAVALGDTDAMVELGNLYLFGAEGLAVDAPGAVKLYARAARLGDPNAMFNMAVMHRGGYGLPENPRLARAWYLRSGEAGLAAGAFGAGVALLEGYGGRSDARRGVLWLRRAIEMGSAEAMNELGRLHAEGLGVSSDSDKALYFYRAAARNELPDAMYRLGAAHYNGRLTDRNYVVAMRWFQLAADRGDYDAWFALGVMCETGRGVKSDRELALQMYRRAADSDQPAVRDKAQRAIDRLLGLAEDDEDPVG</sequence>
<dbReference type="PANTHER" id="PTHR43628">
    <property type="entry name" value="ACTIVATOR OF C KINASE PROTEIN 1-RELATED"/>
    <property type="match status" value="1"/>
</dbReference>
<organism evidence="1 2">
    <name type="scientific">Caulobacter vibrioides (strain NA1000 / CB15N)</name>
    <name type="common">Caulobacter crescentus</name>
    <dbReference type="NCBI Taxonomy" id="565050"/>
    <lineage>
        <taxon>Bacteria</taxon>
        <taxon>Pseudomonadati</taxon>
        <taxon>Pseudomonadota</taxon>
        <taxon>Alphaproteobacteria</taxon>
        <taxon>Caulobacterales</taxon>
        <taxon>Caulobacteraceae</taxon>
        <taxon>Caulobacter</taxon>
    </lineage>
</organism>
<dbReference type="SUPFAM" id="SSF81901">
    <property type="entry name" value="HCP-like"/>
    <property type="match status" value="1"/>
</dbReference>
<dbReference type="OrthoDB" id="112232at2"/>
<dbReference type="AlphaFoldDB" id="A0A0H3C9K2"/>
<dbReference type="InterPro" id="IPR052945">
    <property type="entry name" value="Mitotic_Regulator"/>
</dbReference>
<dbReference type="Pfam" id="PF08238">
    <property type="entry name" value="Sel1"/>
    <property type="match status" value="7"/>
</dbReference>
<dbReference type="SMART" id="SM00671">
    <property type="entry name" value="SEL1"/>
    <property type="match status" value="7"/>
</dbReference>
<protein>
    <submittedName>
        <fullName evidence="1">Tetratricopeptide repeat family protein</fullName>
    </submittedName>
</protein>
<dbReference type="InterPro" id="IPR006597">
    <property type="entry name" value="Sel1-like"/>
</dbReference>
<dbReference type="EMBL" id="CP001340">
    <property type="protein sequence ID" value="ACL95585.2"/>
    <property type="molecule type" value="Genomic_DNA"/>
</dbReference>
<dbReference type="GeneID" id="7330426"/>
<accession>A0A0H3C9K2</accession>
<dbReference type="KEGG" id="ccs:CCNA_02120"/>
<proteinExistence type="predicted"/>
<dbReference type="RefSeq" id="WP_024265757.1">
    <property type="nucleotide sequence ID" value="NC_011916.1"/>
</dbReference>
<gene>
    <name evidence="1" type="ordered locus">CCNA_02120</name>
</gene>
<dbReference type="HOGENOM" id="CLU_000288_36_2_5"/>
<reference evidence="1 2" key="1">
    <citation type="journal article" date="2010" name="J. Bacteriol.">
        <title>The genetic basis of laboratory adaptation in Caulobacter crescentus.</title>
        <authorList>
            <person name="Marks M.E."/>
            <person name="Castro-Rojas C.M."/>
            <person name="Teiling C."/>
            <person name="Du L."/>
            <person name="Kapatral V."/>
            <person name="Walunas T.L."/>
            <person name="Crosson S."/>
        </authorList>
    </citation>
    <scope>NUCLEOTIDE SEQUENCE [LARGE SCALE GENOMIC DNA]</scope>
    <source>
        <strain evidence="2">NA1000 / CB15N</strain>
    </source>
</reference>
<dbReference type="PANTHER" id="PTHR43628:SF1">
    <property type="entry name" value="CHITIN SYNTHASE REGULATORY FACTOR 2-RELATED"/>
    <property type="match status" value="1"/>
</dbReference>
<evidence type="ECO:0000313" key="2">
    <source>
        <dbReference type="Proteomes" id="UP000001364"/>
    </source>
</evidence>
<name>A0A0H3C9K2_CAUVN</name>
<dbReference type="Gene3D" id="1.25.40.10">
    <property type="entry name" value="Tetratricopeptide repeat domain"/>
    <property type="match status" value="2"/>
</dbReference>
<dbReference type="Proteomes" id="UP000001364">
    <property type="component" value="Chromosome"/>
</dbReference>
<evidence type="ECO:0000313" key="1">
    <source>
        <dbReference type="EMBL" id="ACL95585.2"/>
    </source>
</evidence>
<dbReference type="RefSeq" id="YP_002517493.2">
    <property type="nucleotide sequence ID" value="NC_011916.1"/>
</dbReference>
<dbReference type="InterPro" id="IPR011990">
    <property type="entry name" value="TPR-like_helical_dom_sf"/>
</dbReference>